<organism evidence="2 3">
    <name type="scientific">Bifidobacterium thermophilum</name>
    <dbReference type="NCBI Taxonomy" id="33905"/>
    <lineage>
        <taxon>Bacteria</taxon>
        <taxon>Bacillati</taxon>
        <taxon>Actinomycetota</taxon>
        <taxon>Actinomycetes</taxon>
        <taxon>Bifidobacteriales</taxon>
        <taxon>Bifidobacteriaceae</taxon>
        <taxon>Bifidobacterium</taxon>
    </lineage>
</organism>
<dbReference type="EMBL" id="PCGY01000023">
    <property type="protein sequence ID" value="PKU88624.1"/>
    <property type="molecule type" value="Genomic_DNA"/>
</dbReference>
<dbReference type="AlphaFoldDB" id="A0A2N3QEW2"/>
<dbReference type="PANTHER" id="PTHR36456:SF1">
    <property type="entry name" value="UPF0232 PROTEIN SCO3875"/>
    <property type="match status" value="1"/>
</dbReference>
<evidence type="ECO:0000313" key="3">
    <source>
        <dbReference type="Proteomes" id="UP000233727"/>
    </source>
</evidence>
<dbReference type="PANTHER" id="PTHR36456">
    <property type="entry name" value="UPF0232 PROTEIN SCO3875"/>
    <property type="match status" value="1"/>
</dbReference>
<dbReference type="Proteomes" id="UP000233727">
    <property type="component" value="Unassembled WGS sequence"/>
</dbReference>
<accession>A0A2N3QEW2</accession>
<comment type="caution">
    <text evidence="2">The sequence shown here is derived from an EMBL/GenBank/DDBJ whole genome shotgun (WGS) entry which is preliminary data.</text>
</comment>
<dbReference type="Pfam" id="PF05258">
    <property type="entry name" value="DciA"/>
    <property type="match status" value="1"/>
</dbReference>
<protein>
    <submittedName>
        <fullName evidence="1">DUF721 domain-containing protein</fullName>
    </submittedName>
</protein>
<dbReference type="InterPro" id="IPR007922">
    <property type="entry name" value="DciA-like"/>
</dbReference>
<reference evidence="2 3" key="1">
    <citation type="submission" date="2017-10" db="EMBL/GenBank/DDBJ databases">
        <title>Bifidobacterium genomics.</title>
        <authorList>
            <person name="Lugli G.A."/>
            <person name="Milani C."/>
            <person name="Mancabelli L."/>
        </authorList>
    </citation>
    <scope>NUCLEOTIDE SEQUENCE [LARGE SCALE GENOMIC DNA]</scope>
    <source>
        <strain evidence="2 3">1542B</strain>
    </source>
</reference>
<name>A0A2N3QEW2_9BIFI</name>
<evidence type="ECO:0000313" key="1">
    <source>
        <dbReference type="EMBL" id="NME62257.1"/>
    </source>
</evidence>
<dbReference type="STRING" id="33905.BTHE_1596"/>
<dbReference type="RefSeq" id="WP_029576254.1">
    <property type="nucleotide sequence ID" value="NZ_JABAGI010000006.1"/>
</dbReference>
<gene>
    <name evidence="2" type="ORF">CQR47_1756</name>
    <name evidence="1" type="ORF">HF844_05515</name>
</gene>
<reference evidence="1 4" key="2">
    <citation type="submission" date="2020-04" db="EMBL/GenBank/DDBJ databases">
        <authorList>
            <person name="Hitch T.C.A."/>
            <person name="Wylensek D."/>
            <person name="Clavel T."/>
        </authorList>
    </citation>
    <scope>NUCLEOTIDE SEQUENCE [LARGE SCALE GENOMIC DNA]</scope>
    <source>
        <strain evidence="1 4">BSM-130-P53-3C</strain>
    </source>
</reference>
<evidence type="ECO:0000313" key="2">
    <source>
        <dbReference type="EMBL" id="PKU88624.1"/>
    </source>
</evidence>
<sequence>MNKPVARMLKLDPRKLPAQVFQRYAARAGIIRDRQEREAKAWESFGKPGRDPNTLGSLVTLLAKNGNWTPHLKLAQLRNHWDQVVGPQIAQHSVVASFNDGILVIRAESPAWTTTLTYMIPQLTDTIKERLDGLDISQIRVTGPQAHPFTRGRYGRYRR</sequence>
<dbReference type="EMBL" id="JABAGI010000006">
    <property type="protein sequence ID" value="NME62257.1"/>
    <property type="molecule type" value="Genomic_DNA"/>
</dbReference>
<dbReference type="Proteomes" id="UP000588369">
    <property type="component" value="Unassembled WGS sequence"/>
</dbReference>
<proteinExistence type="predicted"/>
<evidence type="ECO:0000313" key="4">
    <source>
        <dbReference type="Proteomes" id="UP000588369"/>
    </source>
</evidence>